<accession>A0A392VVH2</accession>
<evidence type="ECO:0000313" key="2">
    <source>
        <dbReference type="Proteomes" id="UP000265520"/>
    </source>
</evidence>
<organism evidence="1 2">
    <name type="scientific">Trifolium medium</name>
    <dbReference type="NCBI Taxonomy" id="97028"/>
    <lineage>
        <taxon>Eukaryota</taxon>
        <taxon>Viridiplantae</taxon>
        <taxon>Streptophyta</taxon>
        <taxon>Embryophyta</taxon>
        <taxon>Tracheophyta</taxon>
        <taxon>Spermatophyta</taxon>
        <taxon>Magnoliopsida</taxon>
        <taxon>eudicotyledons</taxon>
        <taxon>Gunneridae</taxon>
        <taxon>Pentapetalae</taxon>
        <taxon>rosids</taxon>
        <taxon>fabids</taxon>
        <taxon>Fabales</taxon>
        <taxon>Fabaceae</taxon>
        <taxon>Papilionoideae</taxon>
        <taxon>50 kb inversion clade</taxon>
        <taxon>NPAAA clade</taxon>
        <taxon>Hologalegina</taxon>
        <taxon>IRL clade</taxon>
        <taxon>Trifolieae</taxon>
        <taxon>Trifolium</taxon>
    </lineage>
</organism>
<reference evidence="1 2" key="1">
    <citation type="journal article" date="2018" name="Front. Plant Sci.">
        <title>Red Clover (Trifolium pratense) and Zigzag Clover (T. medium) - A Picture of Genomic Similarities and Differences.</title>
        <authorList>
            <person name="Dluhosova J."/>
            <person name="Istvanek J."/>
            <person name="Nedelnik J."/>
            <person name="Repkova J."/>
        </authorList>
    </citation>
    <scope>NUCLEOTIDE SEQUENCE [LARGE SCALE GENOMIC DNA]</scope>
    <source>
        <strain evidence="2">cv. 10/8</strain>
        <tissue evidence="1">Leaf</tissue>
    </source>
</reference>
<proteinExistence type="predicted"/>
<dbReference type="EMBL" id="LXQA011272297">
    <property type="protein sequence ID" value="MCI91452.1"/>
    <property type="molecule type" value="Genomic_DNA"/>
</dbReference>
<dbReference type="AlphaFoldDB" id="A0A392VVH2"/>
<sequence length="41" mass="4195">PMDCCCAAEFSGVMVPLLQHSGATFFLPLGSDLSPGVPDAL</sequence>
<feature type="non-terminal residue" evidence="1">
    <location>
        <position position="1"/>
    </location>
</feature>
<evidence type="ECO:0000313" key="1">
    <source>
        <dbReference type="EMBL" id="MCI91452.1"/>
    </source>
</evidence>
<keyword evidence="2" id="KW-1185">Reference proteome</keyword>
<protein>
    <submittedName>
        <fullName evidence="1">Uncharacterized protein</fullName>
    </submittedName>
</protein>
<name>A0A392VVH2_9FABA</name>
<dbReference type="Proteomes" id="UP000265520">
    <property type="component" value="Unassembled WGS sequence"/>
</dbReference>
<comment type="caution">
    <text evidence="1">The sequence shown here is derived from an EMBL/GenBank/DDBJ whole genome shotgun (WGS) entry which is preliminary data.</text>
</comment>